<comment type="caution">
    <text evidence="6">The sequence shown here is derived from an EMBL/GenBank/DDBJ whole genome shotgun (WGS) entry which is preliminary data.</text>
</comment>
<comment type="subcellular location">
    <subcellularLocation>
        <location evidence="1">Cytoplasm</location>
        <location evidence="1">Cytoskeleton</location>
        <location evidence="1">Cilium axoneme</location>
    </subcellularLocation>
</comment>
<name>A0AAE0LJJ7_9CHLO</name>
<dbReference type="PANTHER" id="PTHR24113:SF12">
    <property type="entry name" value="RAN GTPASE-ACTIVATING PROTEIN 1"/>
    <property type="match status" value="1"/>
</dbReference>
<keyword evidence="7" id="KW-1185">Reference proteome</keyword>
<dbReference type="InterPro" id="IPR036047">
    <property type="entry name" value="F-box-like_dom_sf"/>
</dbReference>
<dbReference type="PANTHER" id="PTHR24113">
    <property type="entry name" value="RAN GTPASE-ACTIVATING PROTEIN 1"/>
    <property type="match status" value="1"/>
</dbReference>
<dbReference type="SMART" id="SM00368">
    <property type="entry name" value="LRR_RI"/>
    <property type="match status" value="4"/>
</dbReference>
<reference evidence="6 7" key="1">
    <citation type="journal article" date="2015" name="Genome Biol. Evol.">
        <title>Comparative Genomics of a Bacterivorous Green Alga Reveals Evolutionary Causalities and Consequences of Phago-Mixotrophic Mode of Nutrition.</title>
        <authorList>
            <person name="Burns J.A."/>
            <person name="Paasch A."/>
            <person name="Narechania A."/>
            <person name="Kim E."/>
        </authorList>
    </citation>
    <scope>NUCLEOTIDE SEQUENCE [LARGE SCALE GENOMIC DNA]</scope>
    <source>
        <strain evidence="6 7">PLY_AMNH</strain>
    </source>
</reference>
<accession>A0AAE0LJJ7</accession>
<dbReference type="InterPro" id="IPR032675">
    <property type="entry name" value="LRR_dom_sf"/>
</dbReference>
<evidence type="ECO:0000256" key="1">
    <source>
        <dbReference type="ARBA" id="ARBA00004430"/>
    </source>
</evidence>
<dbReference type="GO" id="GO:0048471">
    <property type="term" value="C:perinuclear region of cytoplasm"/>
    <property type="evidence" value="ECO:0007669"/>
    <property type="project" value="TreeGrafter"/>
</dbReference>
<sequence length="807" mass="89075">MKKVLKKRTRTDCIHNRSQVLENIGLLSHILNNLDDSRELCRCALISKNWLEALNNCNILWESIKVMRWNPNVPFQSTGIVKKQADLVKNITLHVGDDRFTTHNIPRLMTSLTKQFKNLCLVKLDMPIGKTQIDNLNSDNALPKALRLEAPHGVLATELDTIHTEEQWKRLRTFMTDSHSGQRFQPKGLWLSIGRGPMAIAQLRKDVLGGLGQLLCKSSAMLCLIDLRGQHLGPDGAKWLVADLREPWNQELDSLNLTGAYHCACSYLEERVVTRFAPFELDLIIHGSWWIGRWMTVFVGAIADNGICGIYDGCHVPEDVSGAYDASGLEDVLLVLVDKGCLKSLDLSRNVLNVRKQCVEGTAKLNGIQMLSNAISATHCPLTTLRLDDTRLAGRCSKQEWEDTQALEWLAQALKTNTSLTDLYLCGNFIGAQGAAALAPGLEENSTLTSLDISDNDLGSKGATSLSEAVMPRSSRKSAIKVLTCDVKLPIERILKGEITELNLGGEGGLRIEALVILETALQHNSELSVEEGRLQLTRLGVFTNDTAVSLYDGFLPEFMGVISKLGQTSSSDDSCGRRGLEMFCNVPMGSEQQWISDNPEVLDLQDERLGFLGASLLAFLLQKSGHGPSRAPMTPDLPYVHSIRFLNVLGCGVGMRGARLLQRSLEKSATLMTLCGLSPGEKEVEKSNQNLKPWDAILLAADLTVGRCSSSLVTLRLDSSLSSLRVFEEMVPRRQAHHRGSRWSFGDTLKSSDGTEWKVGRRSAGGDVFLQREDDLGVEALAKALHKINTFETLALTDFTWTAKRP</sequence>
<organism evidence="6 7">
    <name type="scientific">Cymbomonas tetramitiformis</name>
    <dbReference type="NCBI Taxonomy" id="36881"/>
    <lineage>
        <taxon>Eukaryota</taxon>
        <taxon>Viridiplantae</taxon>
        <taxon>Chlorophyta</taxon>
        <taxon>Pyramimonadophyceae</taxon>
        <taxon>Pyramimonadales</taxon>
        <taxon>Pyramimonadaceae</taxon>
        <taxon>Cymbomonas</taxon>
    </lineage>
</organism>
<dbReference type="Pfam" id="PF12937">
    <property type="entry name" value="F-box-like"/>
    <property type="match status" value="1"/>
</dbReference>
<dbReference type="Pfam" id="PF13516">
    <property type="entry name" value="LRR_6"/>
    <property type="match status" value="2"/>
</dbReference>
<keyword evidence="4" id="KW-0677">Repeat</keyword>
<dbReference type="GO" id="GO:0005829">
    <property type="term" value="C:cytosol"/>
    <property type="evidence" value="ECO:0007669"/>
    <property type="project" value="TreeGrafter"/>
</dbReference>
<gene>
    <name evidence="6" type="ORF">CYMTET_5255</name>
</gene>
<evidence type="ECO:0000313" key="6">
    <source>
        <dbReference type="EMBL" id="KAK3287225.1"/>
    </source>
</evidence>
<keyword evidence="2" id="KW-0343">GTPase activation</keyword>
<dbReference type="GO" id="GO:0005930">
    <property type="term" value="C:axoneme"/>
    <property type="evidence" value="ECO:0007669"/>
    <property type="project" value="UniProtKB-SubCell"/>
</dbReference>
<dbReference type="SUPFAM" id="SSF81383">
    <property type="entry name" value="F-box domain"/>
    <property type="match status" value="1"/>
</dbReference>
<dbReference type="SUPFAM" id="SSF52047">
    <property type="entry name" value="RNI-like"/>
    <property type="match status" value="1"/>
</dbReference>
<dbReference type="Proteomes" id="UP001190700">
    <property type="component" value="Unassembled WGS sequence"/>
</dbReference>
<dbReference type="AlphaFoldDB" id="A0AAE0LJJ7"/>
<evidence type="ECO:0000313" key="7">
    <source>
        <dbReference type="Proteomes" id="UP001190700"/>
    </source>
</evidence>
<protein>
    <recommendedName>
        <fullName evidence="5">F-box domain-containing protein</fullName>
    </recommendedName>
</protein>
<evidence type="ECO:0000256" key="2">
    <source>
        <dbReference type="ARBA" id="ARBA00022468"/>
    </source>
</evidence>
<dbReference type="InterPro" id="IPR001810">
    <property type="entry name" value="F-box_dom"/>
</dbReference>
<dbReference type="GO" id="GO:0005634">
    <property type="term" value="C:nucleus"/>
    <property type="evidence" value="ECO:0007669"/>
    <property type="project" value="TreeGrafter"/>
</dbReference>
<keyword evidence="3" id="KW-0433">Leucine-rich repeat</keyword>
<evidence type="ECO:0000256" key="3">
    <source>
        <dbReference type="ARBA" id="ARBA00022614"/>
    </source>
</evidence>
<dbReference type="GO" id="GO:0031267">
    <property type="term" value="F:small GTPase binding"/>
    <property type="evidence" value="ECO:0007669"/>
    <property type="project" value="TreeGrafter"/>
</dbReference>
<dbReference type="EMBL" id="LGRX02000950">
    <property type="protein sequence ID" value="KAK3287225.1"/>
    <property type="molecule type" value="Genomic_DNA"/>
</dbReference>
<proteinExistence type="predicted"/>
<dbReference type="GO" id="GO:0006913">
    <property type="term" value="P:nucleocytoplasmic transport"/>
    <property type="evidence" value="ECO:0007669"/>
    <property type="project" value="TreeGrafter"/>
</dbReference>
<dbReference type="Gene3D" id="3.80.10.10">
    <property type="entry name" value="Ribonuclease Inhibitor"/>
    <property type="match status" value="2"/>
</dbReference>
<dbReference type="GO" id="GO:0005096">
    <property type="term" value="F:GTPase activator activity"/>
    <property type="evidence" value="ECO:0007669"/>
    <property type="project" value="UniProtKB-KW"/>
</dbReference>
<dbReference type="InterPro" id="IPR001611">
    <property type="entry name" value="Leu-rich_rpt"/>
</dbReference>
<evidence type="ECO:0000259" key="5">
    <source>
        <dbReference type="Pfam" id="PF12937"/>
    </source>
</evidence>
<evidence type="ECO:0000256" key="4">
    <source>
        <dbReference type="ARBA" id="ARBA00022737"/>
    </source>
</evidence>
<feature type="domain" description="F-box" evidence="5">
    <location>
        <begin position="26"/>
        <end position="64"/>
    </location>
</feature>
<dbReference type="InterPro" id="IPR027038">
    <property type="entry name" value="RanGap"/>
</dbReference>